<evidence type="ECO:0000313" key="2">
    <source>
        <dbReference type="Proteomes" id="UP000011295"/>
    </source>
</evidence>
<reference evidence="1 2" key="1">
    <citation type="journal article" date="2013" name="Nature">
        <title>Abundant SAR11 viruses in the ocean.</title>
        <authorList>
            <person name="Zhao Y."/>
            <person name="Temperton B."/>
            <person name="Thrash J.C."/>
            <person name="Schwalbach M.S."/>
            <person name="Vergin K.L."/>
            <person name="Landry Z.C."/>
            <person name="Ellisman M."/>
            <person name="Deerinck T."/>
            <person name="Sullivan M.B."/>
            <person name="Giovannoni S.J."/>
        </authorList>
    </citation>
    <scope>NUCLEOTIDE SEQUENCE [LARGE SCALE GENOMIC DNA]</scope>
</reference>
<dbReference type="InterPro" id="IPR008983">
    <property type="entry name" value="Tumour_necrosis_fac-like_dom"/>
</dbReference>
<name>M1HMC2_9CAUD</name>
<protein>
    <recommendedName>
        <fullName evidence="3">C1q domain-containing protein</fullName>
    </recommendedName>
</protein>
<dbReference type="SUPFAM" id="SSF49842">
    <property type="entry name" value="TNF-like"/>
    <property type="match status" value="1"/>
</dbReference>
<evidence type="ECO:0000313" key="1">
    <source>
        <dbReference type="EMBL" id="AGE60618.1"/>
    </source>
</evidence>
<dbReference type="Proteomes" id="UP000011295">
    <property type="component" value="Segment"/>
</dbReference>
<keyword evidence="2" id="KW-1185">Reference proteome</keyword>
<dbReference type="Gene3D" id="2.60.120.40">
    <property type="match status" value="1"/>
</dbReference>
<dbReference type="GeneID" id="14697571"/>
<dbReference type="KEGG" id="vg:14697571"/>
<organism evidence="1 2">
    <name type="scientific">Pelagibacter phage HTVC019P</name>
    <dbReference type="NCBI Taxonomy" id="1283079"/>
    <lineage>
        <taxon>Viruses</taxon>
        <taxon>Duplodnaviria</taxon>
        <taxon>Heunggongvirae</taxon>
        <taxon>Uroviricota</taxon>
        <taxon>Caudoviricetes</taxon>
        <taxon>Autographivirales</taxon>
        <taxon>Pelagivirus</taxon>
        <taxon>Pelagivirus HTVC019P</taxon>
    </lineage>
</organism>
<sequence>MAITKIIADSITSGAIANTPAFFARKGSNQTVSNATHTLITYDVEDLDSDGKFASNKFTPTVAGWYQIGCRFRFDSATDSAYSQISIRKNGTDIGKHVEGQFEVLTKQIYSLIYLDTDDYVEVYAYQYTGGNVTVNGNSSLDSTAAIFYGYKILT</sequence>
<accession>M1HMC2</accession>
<proteinExistence type="predicted"/>
<dbReference type="EMBL" id="KC465901">
    <property type="protein sequence ID" value="AGE60618.1"/>
    <property type="molecule type" value="Genomic_DNA"/>
</dbReference>
<dbReference type="RefSeq" id="YP_007517848.1">
    <property type="nucleotide sequence ID" value="NC_020483.1"/>
</dbReference>
<evidence type="ECO:0008006" key="3">
    <source>
        <dbReference type="Google" id="ProtNLM"/>
    </source>
</evidence>